<sequence>MDSSSSSKVTVEYHDPSGIFPLISRDLASRLPLRNLNWKSPTRPLRSIGALHVEFVPDAATAQATDASLQRVDSYGAQNALQQTTAADSAGKERRHQIPGLRKTPYLKLYILRCDDKETYKTSSVKHLRDWVRENSPPSRSTSDLRKPEQHDAFEWLILHVTLPDTVAAGEPRWTIASKKDPDDLIERPSSTTKWPGKSTRTVLDKIRADFNPTSKSAPDRVAQLRLQKNAVPPQYLPREPVASPYSESPQEQENAWQDLISKFKTLILMSFDARVAQYEEDIREKDAQRTLPGWNFCTFFALKEGLARGFESVGLVEDAFAIYDELSAGLDAAIRDSSDATLADNRSSIRERLDQTLQDSPDSGSLTDLGNLLHKPLNRDELDYREAIVSSKISLFDFQTYIFSRQKALLLRLGNIDKWRKVAEVSEFVQKSASAAGAGPSDDDLAFIAESSEQVLEETISPNLPTASQSLQPQSQQPLQPGAGARRSGNFNFPQGANQYPNRSSSLLTGTPIYENEQYASPQLPTGNATTNNAERSGSSELAASRAELYLMQRRVLETMGKAKGWSVGWAAFADGKAMEDVDLSGDEQEADKESTASPDSKDDTITDAVLHPHLMSALTSQESFRAAYERLSDLAARNFVAGNRAKAADTVFGDIAMLKFQAGDYANAAAYFQRALPQQAQAKWSVIQAEMLKAYAKCLKHLNRKDEFIRTTLSLVSKVVAGRKERKLPLMRASTSNEHMGWLNDELIDVKNCLPELVEYSAELPYNFTAPLTQYFGDDEVSREVCHYADKDGFSLELRFRHLLDDAIQLDRVKLRLVHDSDPNQEIWLESAGEVELKQGLMKLAVHSNVSTFGHYLIDKVSLEAKKLHFMQEYQPKTQHTPLTIASATSTERKPTARGSSILLYPGSEAFDAQASLFPNIHIDQQRSILVKLYAGWNDIEHLDLRLKPASAGLRLHTGDATLLAGDDISLDTATAGTLKFGKVPPRTNLQLQIPYSLEHDLREVTIRLEAHYHTSHGESTAISTATIPVELVLDVDVHDVFKADKLFSRFSIRTTNSTPLLITNVELKESDAFALNSMLAPEQMVVYEKQPANLTYQITPKQLPAGRALDKKQAALSLMVTYHEIDAVVLDKITAALAASMEQSPHAPYRRLLLPILTERARILAVMTRLEHAVLLDEVTVPSYNELSWSGVVAMLPSTIREPLTQWLQQWHKAHTTLPLNLSTTSTARTSRHITLSVPIPTLDILHTATLTLPSTPRASLHLPPHATVGEPLTAVLRIRHTRRWSAARLYPSSASTSSSSSDSAREKEKERQEKLDFTYELIPASSSTPETWLISGPSRAHFSAAEGEEKTFTVALVPLRRGCHLLPQVEIRVASPRRGGDGRNGDDGEVSSETDYLSAGETVLVTAEALTTTMTVREEGMGVGAMGARASLESRVSRAVG</sequence>
<protein>
    <submittedName>
        <fullName evidence="1">Uncharacterized protein</fullName>
    </submittedName>
</protein>
<proteinExistence type="predicted"/>
<dbReference type="Proteomes" id="UP001320706">
    <property type="component" value="Unassembled WGS sequence"/>
</dbReference>
<organism evidence="1 2">
    <name type="scientific">Zalaria obscura</name>
    <dbReference type="NCBI Taxonomy" id="2024903"/>
    <lineage>
        <taxon>Eukaryota</taxon>
        <taxon>Fungi</taxon>
        <taxon>Dikarya</taxon>
        <taxon>Ascomycota</taxon>
        <taxon>Pezizomycotina</taxon>
        <taxon>Dothideomycetes</taxon>
        <taxon>Dothideomycetidae</taxon>
        <taxon>Dothideales</taxon>
        <taxon>Zalariaceae</taxon>
        <taxon>Zalaria</taxon>
    </lineage>
</organism>
<comment type="caution">
    <text evidence="1">The sequence shown here is derived from an EMBL/GenBank/DDBJ whole genome shotgun (WGS) entry which is preliminary data.</text>
</comment>
<reference evidence="1" key="1">
    <citation type="submission" date="2024-02" db="EMBL/GenBank/DDBJ databases">
        <title>Metagenome Assembled Genome of Zalaria obscura JY119.</title>
        <authorList>
            <person name="Vighnesh L."/>
            <person name="Jagadeeshwari U."/>
            <person name="Venkata Ramana C."/>
            <person name="Sasikala C."/>
        </authorList>
    </citation>
    <scope>NUCLEOTIDE SEQUENCE</scope>
    <source>
        <strain evidence="1">JY119</strain>
    </source>
</reference>
<evidence type="ECO:0000313" key="1">
    <source>
        <dbReference type="EMBL" id="KAK8200638.1"/>
    </source>
</evidence>
<accession>A0ACC3S6Z0</accession>
<keyword evidence="2" id="KW-1185">Reference proteome</keyword>
<gene>
    <name evidence="1" type="ORF">M8818_005953</name>
</gene>
<evidence type="ECO:0000313" key="2">
    <source>
        <dbReference type="Proteomes" id="UP001320706"/>
    </source>
</evidence>
<dbReference type="EMBL" id="JAMKPW020000038">
    <property type="protein sequence ID" value="KAK8200638.1"/>
    <property type="molecule type" value="Genomic_DNA"/>
</dbReference>
<name>A0ACC3S6Z0_9PEZI</name>